<evidence type="ECO:0000256" key="9">
    <source>
        <dbReference type="ARBA" id="ARBA00023235"/>
    </source>
</evidence>
<feature type="compositionally biased region" description="Basic residues" evidence="11">
    <location>
        <begin position="101"/>
        <end position="111"/>
    </location>
</feature>
<evidence type="ECO:0000256" key="10">
    <source>
        <dbReference type="ARBA" id="ARBA00025810"/>
    </source>
</evidence>
<evidence type="ECO:0000313" key="14">
    <source>
        <dbReference type="Proteomes" id="UP001596512"/>
    </source>
</evidence>
<organism evidence="13 14">
    <name type="scientific">Actinokineospora soli</name>
    <dbReference type="NCBI Taxonomy" id="1048753"/>
    <lineage>
        <taxon>Bacteria</taxon>
        <taxon>Bacillati</taxon>
        <taxon>Actinomycetota</taxon>
        <taxon>Actinomycetes</taxon>
        <taxon>Pseudonocardiales</taxon>
        <taxon>Pseudonocardiaceae</taxon>
        <taxon>Actinokineospora</taxon>
    </lineage>
</organism>
<dbReference type="InterPro" id="IPR013785">
    <property type="entry name" value="Aldolase_TIM"/>
</dbReference>
<keyword evidence="6" id="KW-0460">Magnesium</keyword>
<dbReference type="InterPro" id="IPR000262">
    <property type="entry name" value="FMN-dep_DH"/>
</dbReference>
<dbReference type="EMBL" id="JBHTEY010000004">
    <property type="protein sequence ID" value="MFC7615500.1"/>
    <property type="molecule type" value="Genomic_DNA"/>
</dbReference>
<protein>
    <submittedName>
        <fullName evidence="13">Alpha-hydroxy-acid oxidizing protein</fullName>
    </submittedName>
</protein>
<gene>
    <name evidence="13" type="ORF">ACFQV2_20365</name>
</gene>
<evidence type="ECO:0000256" key="11">
    <source>
        <dbReference type="SAM" id="MobiDB-lite"/>
    </source>
</evidence>
<dbReference type="Proteomes" id="UP001596512">
    <property type="component" value="Unassembled WGS sequence"/>
</dbReference>
<name>A0ABW2TNY9_9PSEU</name>
<keyword evidence="3" id="KW-0285">Flavoprotein</keyword>
<keyword evidence="9" id="KW-0413">Isomerase</keyword>
<dbReference type="Gene3D" id="3.20.20.70">
    <property type="entry name" value="Aldolase class I"/>
    <property type="match status" value="1"/>
</dbReference>
<keyword evidence="5" id="KW-0479">Metal-binding</keyword>
<keyword evidence="4" id="KW-0288">FMN</keyword>
<evidence type="ECO:0000256" key="7">
    <source>
        <dbReference type="ARBA" id="ARBA00022857"/>
    </source>
</evidence>
<feature type="compositionally biased region" description="Low complexity" evidence="11">
    <location>
        <begin position="131"/>
        <end position="154"/>
    </location>
</feature>
<evidence type="ECO:0000259" key="12">
    <source>
        <dbReference type="Pfam" id="PF01070"/>
    </source>
</evidence>
<keyword evidence="2" id="KW-0963">Cytoplasm</keyword>
<evidence type="ECO:0000256" key="3">
    <source>
        <dbReference type="ARBA" id="ARBA00022630"/>
    </source>
</evidence>
<reference evidence="14" key="1">
    <citation type="journal article" date="2019" name="Int. J. Syst. Evol. Microbiol.">
        <title>The Global Catalogue of Microorganisms (GCM) 10K type strain sequencing project: providing services to taxonomists for standard genome sequencing and annotation.</title>
        <authorList>
            <consortium name="The Broad Institute Genomics Platform"/>
            <consortium name="The Broad Institute Genome Sequencing Center for Infectious Disease"/>
            <person name="Wu L."/>
            <person name="Ma J."/>
        </authorList>
    </citation>
    <scope>NUCLEOTIDE SEQUENCE [LARGE SCALE GENOMIC DNA]</scope>
    <source>
        <strain evidence="14">JCM 17695</strain>
    </source>
</reference>
<evidence type="ECO:0000256" key="8">
    <source>
        <dbReference type="ARBA" id="ARBA00023229"/>
    </source>
</evidence>
<dbReference type="SUPFAM" id="SSF51395">
    <property type="entry name" value="FMN-linked oxidoreductases"/>
    <property type="match status" value="1"/>
</dbReference>
<dbReference type="PANTHER" id="PTHR43665">
    <property type="entry name" value="ISOPENTENYL-DIPHOSPHATE DELTA-ISOMERASE"/>
    <property type="match status" value="1"/>
</dbReference>
<feature type="region of interest" description="Disordered" evidence="11">
    <location>
        <begin position="98"/>
        <end position="154"/>
    </location>
</feature>
<evidence type="ECO:0000256" key="2">
    <source>
        <dbReference type="ARBA" id="ARBA00022490"/>
    </source>
</evidence>
<comment type="caution">
    <text evidence="13">The sequence shown here is derived from an EMBL/GenBank/DDBJ whole genome shotgun (WGS) entry which is preliminary data.</text>
</comment>
<feature type="domain" description="FMN-dependent dehydrogenase" evidence="12">
    <location>
        <begin position="20"/>
        <end position="96"/>
    </location>
</feature>
<evidence type="ECO:0000256" key="5">
    <source>
        <dbReference type="ARBA" id="ARBA00022723"/>
    </source>
</evidence>
<comment type="subunit">
    <text evidence="10">Homooctamer. Dimer of tetramers.</text>
</comment>
<sequence>MIADRKDDHVRLALDQQRGPRERTEFDDVSFVHHALAGIDRAEVSLETGFAGVRWAVPLYINAMTGGSPMTGEINRGLAVAARETGVPIATGSMSAYFKDPRRRRRSRWCARRTPTGSSWPTSTPTPPSSAPGRRSTCCAPTRCRSTSTRSRRP</sequence>
<feature type="compositionally biased region" description="Low complexity" evidence="11">
    <location>
        <begin position="112"/>
        <end position="123"/>
    </location>
</feature>
<evidence type="ECO:0000256" key="1">
    <source>
        <dbReference type="ARBA" id="ARBA00001917"/>
    </source>
</evidence>
<evidence type="ECO:0000256" key="4">
    <source>
        <dbReference type="ARBA" id="ARBA00022643"/>
    </source>
</evidence>
<keyword evidence="14" id="KW-1185">Reference proteome</keyword>
<comment type="cofactor">
    <cofactor evidence="1">
        <name>FMN</name>
        <dbReference type="ChEBI" id="CHEBI:58210"/>
    </cofactor>
</comment>
<keyword evidence="8" id="KW-0414">Isoprene biosynthesis</keyword>
<dbReference type="InterPro" id="IPR011179">
    <property type="entry name" value="IPdP_isomerase"/>
</dbReference>
<evidence type="ECO:0000256" key="6">
    <source>
        <dbReference type="ARBA" id="ARBA00022842"/>
    </source>
</evidence>
<evidence type="ECO:0000313" key="13">
    <source>
        <dbReference type="EMBL" id="MFC7615500.1"/>
    </source>
</evidence>
<accession>A0ABW2TNY9</accession>
<dbReference type="Pfam" id="PF01070">
    <property type="entry name" value="FMN_dh"/>
    <property type="match status" value="1"/>
</dbReference>
<dbReference type="PANTHER" id="PTHR43665:SF1">
    <property type="entry name" value="ISOPENTENYL-DIPHOSPHATE DELTA-ISOMERASE"/>
    <property type="match status" value="1"/>
</dbReference>
<keyword evidence="7" id="KW-0521">NADP</keyword>
<proteinExistence type="predicted"/>